<evidence type="ECO:0000256" key="9">
    <source>
        <dbReference type="SAM" id="Phobius"/>
    </source>
</evidence>
<dbReference type="OrthoDB" id="1368at2759"/>
<evidence type="ECO:0000256" key="6">
    <source>
        <dbReference type="ARBA" id="ARBA00023065"/>
    </source>
</evidence>
<feature type="transmembrane region" description="Helical" evidence="9">
    <location>
        <begin position="325"/>
        <end position="344"/>
    </location>
</feature>
<dbReference type="GO" id="GO:0005254">
    <property type="term" value="F:chloride channel activity"/>
    <property type="evidence" value="ECO:0007669"/>
    <property type="project" value="InterPro"/>
</dbReference>
<dbReference type="InterPro" id="IPR044669">
    <property type="entry name" value="YneE/VCCN1/2-like"/>
</dbReference>
<feature type="region of interest" description="Disordered" evidence="8">
    <location>
        <begin position="1"/>
        <end position="38"/>
    </location>
</feature>
<protein>
    <submittedName>
        <fullName evidence="10">UPF0187 domain membrane</fullName>
    </submittedName>
</protein>
<feature type="transmembrane region" description="Helical" evidence="9">
    <location>
        <begin position="350"/>
        <end position="371"/>
    </location>
</feature>
<keyword evidence="3" id="KW-1003">Cell membrane</keyword>
<evidence type="ECO:0000256" key="3">
    <source>
        <dbReference type="ARBA" id="ARBA00022475"/>
    </source>
</evidence>
<comment type="caution">
    <text evidence="10">The sequence shown here is derived from an EMBL/GenBank/DDBJ whole genome shotgun (WGS) entry which is preliminary data.</text>
</comment>
<gene>
    <name evidence="10" type="ORF">FALBO_15617</name>
</gene>
<dbReference type="AlphaFoldDB" id="A0A8H4PC72"/>
<proteinExistence type="predicted"/>
<evidence type="ECO:0000313" key="10">
    <source>
        <dbReference type="EMBL" id="KAF4455387.1"/>
    </source>
</evidence>
<keyword evidence="5 9" id="KW-1133">Transmembrane helix</keyword>
<comment type="subcellular location">
    <subcellularLocation>
        <location evidence="1">Cell membrane</location>
        <topology evidence="1">Multi-pass membrane protein</topology>
    </subcellularLocation>
</comment>
<keyword evidence="2" id="KW-0813">Transport</keyword>
<evidence type="ECO:0000256" key="5">
    <source>
        <dbReference type="ARBA" id="ARBA00022989"/>
    </source>
</evidence>
<dbReference type="Pfam" id="PF25539">
    <property type="entry name" value="Bestrophin_2"/>
    <property type="match status" value="1"/>
</dbReference>
<dbReference type="GO" id="GO:0005886">
    <property type="term" value="C:plasma membrane"/>
    <property type="evidence" value="ECO:0007669"/>
    <property type="project" value="UniProtKB-SubCell"/>
</dbReference>
<dbReference type="EMBL" id="JAADYS010002740">
    <property type="protein sequence ID" value="KAF4455387.1"/>
    <property type="molecule type" value="Genomic_DNA"/>
</dbReference>
<keyword evidence="7 9" id="KW-0472">Membrane</keyword>
<name>A0A8H4PC72_9HYPO</name>
<feature type="transmembrane region" description="Helical" evidence="9">
    <location>
        <begin position="88"/>
        <end position="106"/>
    </location>
</feature>
<organism evidence="10 11">
    <name type="scientific">Fusarium albosuccineum</name>
    <dbReference type="NCBI Taxonomy" id="1237068"/>
    <lineage>
        <taxon>Eukaryota</taxon>
        <taxon>Fungi</taxon>
        <taxon>Dikarya</taxon>
        <taxon>Ascomycota</taxon>
        <taxon>Pezizomycotina</taxon>
        <taxon>Sordariomycetes</taxon>
        <taxon>Hypocreomycetidae</taxon>
        <taxon>Hypocreales</taxon>
        <taxon>Nectriaceae</taxon>
        <taxon>Fusarium</taxon>
        <taxon>Fusarium decemcellulare species complex</taxon>
    </lineage>
</organism>
<dbReference type="PANTHER" id="PTHR33281:SF19">
    <property type="entry name" value="VOLTAGE-DEPENDENT ANION CHANNEL-FORMING PROTEIN YNEE"/>
    <property type="match status" value="1"/>
</dbReference>
<feature type="transmembrane region" description="Helical" evidence="9">
    <location>
        <begin position="112"/>
        <end position="132"/>
    </location>
</feature>
<evidence type="ECO:0000313" key="11">
    <source>
        <dbReference type="Proteomes" id="UP000554235"/>
    </source>
</evidence>
<sequence>MAEQATPQNGGEKAQPQSRVEPENLPGLEIPAHNPPHCPPSPAISDNPHLFRKQTLATDNYFAGPRDLQRHSKWPLVLQLHGSIVPKLIMPLFLIACWSTLITVITKKVHDLGVNSVLLTILGFVVGLSLSFRSSTAYERYTEGRRYWGQLTMASQTLGRIFWIHATEPAGQDPRELILKKIGAMNLIVAFSMALKHHLRFELPEHEADIQPYIAHLDTFSGVNRANGSTDNINNRPTTFYKSAGEYLGVSFATSNPRKAIKRAEYHQGNLPLEILSHIASVLDSMIYNKQLTVNMQHTIAFNHISVMNDVMTGCDRVLNTPLPIAYTIAISQITFCYIILLPFQLTKPLGWIAIPATIAAAYIILGLLFIGQEIENPFGHDVNDLPLDKYCDQIAADMDIIASFNKRGSDFLIHPKSMPLHPISASSSDVWMNRSVDKLRQAIVDKPRIVFEWRKGNKKNKVDNSENVSEATARASGADMV</sequence>
<dbReference type="Proteomes" id="UP000554235">
    <property type="component" value="Unassembled WGS sequence"/>
</dbReference>
<evidence type="ECO:0000256" key="2">
    <source>
        <dbReference type="ARBA" id="ARBA00022448"/>
    </source>
</evidence>
<keyword evidence="6" id="KW-0406">Ion transport</keyword>
<evidence type="ECO:0000256" key="1">
    <source>
        <dbReference type="ARBA" id="ARBA00004651"/>
    </source>
</evidence>
<accession>A0A8H4PC72</accession>
<keyword evidence="11" id="KW-1185">Reference proteome</keyword>
<keyword evidence="4 9" id="KW-0812">Transmembrane</keyword>
<evidence type="ECO:0000256" key="7">
    <source>
        <dbReference type="ARBA" id="ARBA00023136"/>
    </source>
</evidence>
<reference evidence="10 11" key="1">
    <citation type="submission" date="2020-01" db="EMBL/GenBank/DDBJ databases">
        <title>Identification and distribution of gene clusters putatively required for synthesis of sphingolipid metabolism inhibitors in phylogenetically diverse species of the filamentous fungus Fusarium.</title>
        <authorList>
            <person name="Kim H.-S."/>
            <person name="Busman M."/>
            <person name="Brown D.W."/>
            <person name="Divon H."/>
            <person name="Uhlig S."/>
            <person name="Proctor R.H."/>
        </authorList>
    </citation>
    <scope>NUCLEOTIDE SEQUENCE [LARGE SCALE GENOMIC DNA]</scope>
    <source>
        <strain evidence="10 11">NRRL 20459</strain>
    </source>
</reference>
<evidence type="ECO:0000256" key="4">
    <source>
        <dbReference type="ARBA" id="ARBA00022692"/>
    </source>
</evidence>
<evidence type="ECO:0000256" key="8">
    <source>
        <dbReference type="SAM" id="MobiDB-lite"/>
    </source>
</evidence>
<dbReference type="PANTHER" id="PTHR33281">
    <property type="entry name" value="UPF0187 PROTEIN YNEE"/>
    <property type="match status" value="1"/>
</dbReference>
<feature type="region of interest" description="Disordered" evidence="8">
    <location>
        <begin position="461"/>
        <end position="482"/>
    </location>
</feature>